<sequence length="131" mass="14228">MREEAAKVLVAVYVELNSVAPQPGQISPASLQMEEESFQRAINILYTEGLISGASIKIGDDEANPTQVSIDDVLITRAGVSFMESYTGISHQLPKLDKLQKLRQKALDLGWAEIVGLINKTIADYGNIAVV</sequence>
<dbReference type="Proteomes" id="UP000003240">
    <property type="component" value="Unassembled WGS sequence"/>
</dbReference>
<name>F7NGE1_9FIRM</name>
<dbReference type="STRING" id="1009370.ALO_05625"/>
<comment type="caution">
    <text evidence="1">The sequence shown here is derived from an EMBL/GenBank/DDBJ whole genome shotgun (WGS) entry which is preliminary data.</text>
</comment>
<dbReference type="OrthoDB" id="2680576at2"/>
<gene>
    <name evidence="1" type="ORF">ALO_05625</name>
</gene>
<dbReference type="Gene3D" id="1.10.10.10">
    <property type="entry name" value="Winged helix-like DNA-binding domain superfamily/Winged helix DNA-binding domain"/>
    <property type="match status" value="1"/>
</dbReference>
<accession>F7NGE1</accession>
<dbReference type="EMBL" id="AFGF01000042">
    <property type="protein sequence ID" value="EGO64896.1"/>
    <property type="molecule type" value="Genomic_DNA"/>
</dbReference>
<evidence type="ECO:0000313" key="2">
    <source>
        <dbReference type="Proteomes" id="UP000003240"/>
    </source>
</evidence>
<dbReference type="InterPro" id="IPR018597">
    <property type="entry name" value="Phage_Tuc2009_YjcQ"/>
</dbReference>
<dbReference type="InterPro" id="IPR036388">
    <property type="entry name" value="WH-like_DNA-bd_sf"/>
</dbReference>
<reference evidence="1 2" key="1">
    <citation type="journal article" date="2011" name="EMBO J.">
        <title>Structural diversity of bacterial flagellar motors.</title>
        <authorList>
            <person name="Chen S."/>
            <person name="Beeby M."/>
            <person name="Murphy G.E."/>
            <person name="Leadbetter J.R."/>
            <person name="Hendrixson D.R."/>
            <person name="Briegel A."/>
            <person name="Li Z."/>
            <person name="Shi J."/>
            <person name="Tocheva E.I."/>
            <person name="Muller A."/>
            <person name="Dobro M.J."/>
            <person name="Jensen G.J."/>
        </authorList>
    </citation>
    <scope>NUCLEOTIDE SEQUENCE [LARGE SCALE GENOMIC DNA]</scope>
    <source>
        <strain evidence="1 2">DSM 6540</strain>
    </source>
</reference>
<keyword evidence="2" id="KW-1185">Reference proteome</keyword>
<protein>
    <submittedName>
        <fullName evidence="1">Uncharacterized protein</fullName>
    </submittedName>
</protein>
<dbReference type="RefSeq" id="WP_004093656.1">
    <property type="nucleotide sequence ID" value="NZ_AFGF01000042.1"/>
</dbReference>
<dbReference type="AlphaFoldDB" id="F7NGE1"/>
<dbReference type="Pfam" id="PF09639">
    <property type="entry name" value="YjcQ"/>
    <property type="match status" value="1"/>
</dbReference>
<proteinExistence type="predicted"/>
<dbReference type="eggNOG" id="ENOG5033DJP">
    <property type="taxonomic scope" value="Bacteria"/>
</dbReference>
<evidence type="ECO:0000313" key="1">
    <source>
        <dbReference type="EMBL" id="EGO64896.1"/>
    </source>
</evidence>
<organism evidence="1 2">
    <name type="scientific">Acetonema longum DSM 6540</name>
    <dbReference type="NCBI Taxonomy" id="1009370"/>
    <lineage>
        <taxon>Bacteria</taxon>
        <taxon>Bacillati</taxon>
        <taxon>Bacillota</taxon>
        <taxon>Negativicutes</taxon>
        <taxon>Acetonemataceae</taxon>
        <taxon>Acetonema</taxon>
    </lineage>
</organism>